<keyword evidence="3" id="KW-1185">Reference proteome</keyword>
<accession>A0A7S9LVS9</accession>
<evidence type="ECO:0000313" key="3">
    <source>
        <dbReference type="Proteomes" id="UP000594800"/>
    </source>
</evidence>
<sequence length="1628" mass="177579">MSLIVSLKAMGATAYLEGDAAATVTASGEMLGNFAMVLFGHASRSVGFGPQALHQAEAIQTTDGRWELTDLSSRVTFRWATRCYITDSADAAVTLGFATAELKNANKNNTTAVVALPDISASIIPDRAPDRANTFFYADTGVETREELVGRSWPELNERTGFYLKPGADGVVQASLGVLKNGINVSTRDDLSVAVSVLMELLFLRENSGPEAGAFSLKLEATRSGFQRVLLRTFGAAGKDTGLRFASAHNEPGMNIALAASCVVTGQALRLRNFLDRTGRKPMSRLEVRADAGDPAFEDPLGRSSIEGPQDRITFAMEIPKRADLSSGRVQVLYGSEAPQITEFEAAFGERFNGVRVRGVGDDRGLQARFDADCAILDLASGEDRFHLLAGAAINPREATQAPLIEMPQISGSTAVLTPKLNISSGARHLDIPVATAVLRVEKARANESPMTVDERGNLLQMGAPLLVSNPVGIASVQGEASEYAEWALALDPNYAGLTFDLTDEGLGKPRAAPAVVPTPAPLVEALVADAEKAVDAAAPQWVDKFRTQEPGVAYASAEDRNLLVKIDDQPVGRGTTPGEVTTVKTVKDPSGKERLAYTAFFVTLGYALVELIAFGVGRKWEAIGSEELKIGLKDLDKPVDPGKPEDFVRRNGLDDLLVTYNMPDGSETFGRQEFKRLIERNRPTKEHDRLLLPISKTVGLVLWDKDKDGQVRWMDQLVQRMLSPDGEPPVHPDTMLALDFSTQAGLAPGDIGRKPDGTPWTSWDDIPKDEEVLWPKARAKKQPAPGAAKKDKKGPLLDPSDPKWRGIFFRNAPASVLIPPFVDETLTAKFPAIAGLLETLQNKLLIRYGWRDPNGATFVASITERRRISPEVIERIAVLEVDQMGVKGAPLNGSSSAIVQAGGSVILTLPWWKAEGAGDDEAMEVTGTFQLDLTNKKDVLQSLRIRVNRDFNGPADIPGIDRIVLSDLDCDLKSATLAIDVFPDDKLKSVLPFLTKDKPLSASVYINLSNEQDAANSNINLLLPTEIETKLFGRWNLSVTHAAFVFEDGTQGNDIFLRFQGRIDLRLPGLRAIVAEITIRRRPGATDWEVDVTFQGIDIELEIGDTRIAGNLEWVRLPKDGTKPPEDGAVSQPEILKAGRDREIYGALSAKGGVFGEGWELLAKSGHQGGKTYFASLLQGDFDISLGSMEIQQPGLLLAHDADFEHKTFKLSEAFAEGNNDVIKQLRPDEWDDQKLNRRTWLTNWKPNDDMGTLVAVSGYLNTKSALAKPVDEKRYRTTVAYSDLGYFRVDAYANLFGLKDPQRFSLTINTKRKYIEAGFSFPEIKIAPHPAPNPQYIVSPGYFALGASYGGPFKLKQSMGWPVLTGEDDYERDWTRASRVKITGMWPINTFWGGVQTEVRLNPLVFYQGFAVRLGWTETFELTGSKLADARAELGVALGGVFEFEFSLSQRSSASLQSIEGMATPRHAVLHNDASLMLEATQASLRSVKADPSLAEHAECIDYCLQIMAEAGLRSTKIEARLSASIYADVWGSGSVEFLGVTIVSASLRAYVRFLACGSIRTGVRKLKGAAGFEFSVTILCVTYTTTARFEIVLKDEDCSFQAGERVGFEPVSLPAPLRFLEEVQK</sequence>
<evidence type="ECO:0000256" key="1">
    <source>
        <dbReference type="SAM" id="MobiDB-lite"/>
    </source>
</evidence>
<dbReference type="EMBL" id="CP064942">
    <property type="protein sequence ID" value="QPH56029.1"/>
    <property type="molecule type" value="Genomic_DNA"/>
</dbReference>
<reference evidence="2 3" key="1">
    <citation type="submission" date="2020-11" db="EMBL/GenBank/DDBJ databases">
        <title>Description of Pontivivens ytuae sp. nov. isolated from deep sea sediment of Mariana Trench.</title>
        <authorList>
            <person name="Wang Z."/>
            <person name="Sun Q.-L."/>
            <person name="Xu X.-D."/>
            <person name="Tang Y.-Z."/>
            <person name="Zhang J."/>
        </authorList>
    </citation>
    <scope>NUCLEOTIDE SEQUENCE [LARGE SCALE GENOMIC DNA]</scope>
    <source>
        <strain evidence="2 3">MT2928</strain>
    </source>
</reference>
<gene>
    <name evidence="2" type="ORF">I0K15_10030</name>
</gene>
<name>A0A7S9LVS9_9RHOB</name>
<protein>
    <submittedName>
        <fullName evidence="2">Uncharacterized protein</fullName>
    </submittedName>
</protein>
<organism evidence="2 3">
    <name type="scientific">Pontivivens ytuae</name>
    <dbReference type="NCBI Taxonomy" id="2789856"/>
    <lineage>
        <taxon>Bacteria</taxon>
        <taxon>Pseudomonadati</taxon>
        <taxon>Pseudomonadota</taxon>
        <taxon>Alphaproteobacteria</taxon>
        <taxon>Rhodobacterales</taxon>
        <taxon>Paracoccaceae</taxon>
        <taxon>Pontivivens</taxon>
    </lineage>
</organism>
<evidence type="ECO:0000313" key="2">
    <source>
        <dbReference type="EMBL" id="QPH56029.1"/>
    </source>
</evidence>
<dbReference type="RefSeq" id="WP_196105288.1">
    <property type="nucleotide sequence ID" value="NZ_CP064942.1"/>
</dbReference>
<proteinExistence type="predicted"/>
<feature type="region of interest" description="Disordered" evidence="1">
    <location>
        <begin position="778"/>
        <end position="800"/>
    </location>
</feature>
<dbReference type="KEGG" id="poz:I0K15_10030"/>
<dbReference type="Proteomes" id="UP000594800">
    <property type="component" value="Chromosome"/>
</dbReference>